<dbReference type="InterPro" id="IPR036709">
    <property type="entry name" value="Autotransporte_beta_dom_sf"/>
</dbReference>
<dbReference type="Pfam" id="PF03797">
    <property type="entry name" value="Autotransporter"/>
    <property type="match status" value="1"/>
</dbReference>
<dbReference type="InterPro" id="IPR006315">
    <property type="entry name" value="OM_autotransptr_brl_dom"/>
</dbReference>
<proteinExistence type="predicted"/>
<feature type="signal peptide" evidence="1">
    <location>
        <begin position="1"/>
        <end position="22"/>
    </location>
</feature>
<dbReference type="PROSITE" id="PS51208">
    <property type="entry name" value="AUTOTRANSPORTER"/>
    <property type="match status" value="1"/>
</dbReference>
<keyword evidence="1" id="KW-0732">Signal</keyword>
<organism evidence="3 4">
    <name type="scientific">Entomomonas asaccharolytica</name>
    <dbReference type="NCBI Taxonomy" id="2785331"/>
    <lineage>
        <taxon>Bacteria</taxon>
        <taxon>Pseudomonadati</taxon>
        <taxon>Pseudomonadota</taxon>
        <taxon>Gammaproteobacteria</taxon>
        <taxon>Pseudomonadales</taxon>
        <taxon>Pseudomonadaceae</taxon>
        <taxon>Entomomonas</taxon>
    </lineage>
</organism>
<protein>
    <submittedName>
        <fullName evidence="3">Autotransporter domain-containing protein</fullName>
    </submittedName>
</protein>
<dbReference type="GO" id="GO:0019867">
    <property type="term" value="C:outer membrane"/>
    <property type="evidence" value="ECO:0007669"/>
    <property type="project" value="InterPro"/>
</dbReference>
<feature type="chain" id="PRO_5037376948" evidence="1">
    <location>
        <begin position="23"/>
        <end position="874"/>
    </location>
</feature>
<keyword evidence="4" id="KW-1185">Reference proteome</keyword>
<dbReference type="InterPro" id="IPR005546">
    <property type="entry name" value="Autotransporte_beta"/>
</dbReference>
<dbReference type="Proteomes" id="UP000595278">
    <property type="component" value="Chromosome"/>
</dbReference>
<name>A0A974RXJ0_9GAMM</name>
<evidence type="ECO:0000313" key="3">
    <source>
        <dbReference type="EMBL" id="QQP86225.1"/>
    </source>
</evidence>
<dbReference type="SMART" id="SM00869">
    <property type="entry name" value="Autotransporter"/>
    <property type="match status" value="1"/>
</dbReference>
<evidence type="ECO:0000259" key="2">
    <source>
        <dbReference type="PROSITE" id="PS51208"/>
    </source>
</evidence>
<dbReference type="KEGG" id="eaz:JHT90_02995"/>
<dbReference type="Gene3D" id="2.40.128.130">
    <property type="entry name" value="Autotransporter beta-domain"/>
    <property type="match status" value="1"/>
</dbReference>
<evidence type="ECO:0000313" key="4">
    <source>
        <dbReference type="Proteomes" id="UP000595278"/>
    </source>
</evidence>
<feature type="domain" description="Autotransporter" evidence="2">
    <location>
        <begin position="600"/>
        <end position="874"/>
    </location>
</feature>
<accession>A0A974RXJ0</accession>
<reference evidence="3 4" key="1">
    <citation type="submission" date="2021-01" db="EMBL/GenBank/DDBJ databases">
        <title>Entomomonas sp. F2A isolated from a house cricket (Acheta domesticus).</title>
        <authorList>
            <person name="Spergser J."/>
            <person name="Busse H.-J."/>
        </authorList>
    </citation>
    <scope>NUCLEOTIDE SEQUENCE [LARGE SCALE GENOMIC DNA]</scope>
    <source>
        <strain evidence="3 4">F2A</strain>
    </source>
</reference>
<dbReference type="SUPFAM" id="SSF103515">
    <property type="entry name" value="Autotransporter"/>
    <property type="match status" value="1"/>
</dbReference>
<dbReference type="RefSeq" id="WP_201093910.1">
    <property type="nucleotide sequence ID" value="NZ_CP067393.1"/>
</dbReference>
<dbReference type="EMBL" id="CP067393">
    <property type="protein sequence ID" value="QQP86225.1"/>
    <property type="molecule type" value="Genomic_DNA"/>
</dbReference>
<dbReference type="AlphaFoldDB" id="A0A974RXJ0"/>
<evidence type="ECO:0000256" key="1">
    <source>
        <dbReference type="SAM" id="SignalP"/>
    </source>
</evidence>
<dbReference type="NCBIfam" id="TIGR01414">
    <property type="entry name" value="autotrans_barl"/>
    <property type="match status" value="1"/>
</dbReference>
<sequence length="874" mass="90918">MNMKYAICFLTLTISLNSSVFAADGVVGAADNNLTQGLWQGGDATPTFGVGGNGFLLTIDGGTNADSVIDNTTSYVGGKGYSTGGGHGLEIDNSSGIGLNSLTNNGTLQGGEGADSSAAGAGGGNGIILENINITTLTNNGDILGGNARMGSNGLYLFSNANVGTIINTGNIIAGDDIYGNANGRGGAGIAIESNSSASIQNSGFISGGNSLGSNRAGHGIYTTNSNGTVLIENTGIIQGGNAVSGNGGKGVFVDSNTTIHLINAGTIAGGTGGANPIAVQLGTSGNIIELHSGGVFIGEIYAISGNQTFIVNATQDSVGNTLDLSQITGTGWNNSTFEKQGSYDWILSNTTATNVRTNWSITDGNLIVGATNDGTTINGTVDVNSGTLSGHGIVKGRVTVNSGAAISPGNNSLGTLTVGDITFASGSTYIAQANPDNNNDLIKVTATGTSGTGTATINGGTVVVKAGAGTWQANTLYTILEADNNLTATDRFDGVTVDLAFLNASLDYSVLNQVNLILTRNGRGFADIAITRNQKQTAKGISTLPATHPIVTEILSMSALGARNAYDNLSGEIHASAQAALINDRYVRDAINEHLLDRFETKGAGLWLATWGATENLRSDNNAAKLGNNVFGMMVGYDKAFDETTQFGLALGYQHNNIDLNKGRRSNAEIDSYHVAAYLGKEFDHGISLRTGLDYAYLNLRTDRRVEVGNIKEKNQDSYHGHLVQGFVELSKNVNVTNQLQVEPYLNVAHVYVTTRLNEGNNVTALKGSGENQVTFSTTGFRAKFKATDKVKLVLGTGWQHAFGNLKADTDLKFKGSDYFNINGAPITRDAVIAELGAEYNLSPNTTIGINYQGQFGNKLENNAIKAGINYRF</sequence>
<gene>
    <name evidence="3" type="ORF">JHT90_02995</name>
</gene>